<reference evidence="2" key="1">
    <citation type="submission" date="2022-11" db="EMBL/GenBank/DDBJ databases">
        <title>Genome Sequence of Cubamyces cubensis.</title>
        <authorList>
            <person name="Buettner E."/>
        </authorList>
    </citation>
    <scope>NUCLEOTIDE SEQUENCE</scope>
    <source>
        <strain evidence="2">MPL-01</strain>
    </source>
</reference>
<sequence length="315" mass="33240">MKSLLSPGILLLPLWSSLSSPANVFGFIASRIPARQNPNTCIHLAVSPVCGLLSGNVSDVNAGVHLSRIKTIVAFKDSYPDGGRDDGGALAPPVVLPPDAADPRTAKYGSRTSRTILAQRSKTTLSLTIGLTMTVKTFLNQSNDLDPVSTLYAIFFGINNYEDSKTLIVCASLAADGTANLQAILDQIHTLASPPANARSFLVTDVYGRGVHTHEGDAMVQTVVSGLAAHRANASAITGGPSLNFAFAEFSRIWDGVLGADPGYAAFGYMSTDVGIIDSTIQECTANGMCDDPDHYCYYIPGLMLVDLLVSRESG</sequence>
<dbReference type="AlphaFoldDB" id="A0AAD7TKW9"/>
<gene>
    <name evidence="2" type="ORF">ONZ51_g9687</name>
</gene>
<evidence type="ECO:0000313" key="2">
    <source>
        <dbReference type="EMBL" id="KAJ8468373.1"/>
    </source>
</evidence>
<accession>A0AAD7TKW9</accession>
<feature type="signal peptide" evidence="1">
    <location>
        <begin position="1"/>
        <end position="19"/>
    </location>
</feature>
<proteinExistence type="predicted"/>
<feature type="chain" id="PRO_5042075217" description="Carbohydrate esterase family 16 protein" evidence="1">
    <location>
        <begin position="20"/>
        <end position="315"/>
    </location>
</feature>
<organism evidence="2 3">
    <name type="scientific">Trametes cubensis</name>
    <dbReference type="NCBI Taxonomy" id="1111947"/>
    <lineage>
        <taxon>Eukaryota</taxon>
        <taxon>Fungi</taxon>
        <taxon>Dikarya</taxon>
        <taxon>Basidiomycota</taxon>
        <taxon>Agaricomycotina</taxon>
        <taxon>Agaricomycetes</taxon>
        <taxon>Polyporales</taxon>
        <taxon>Polyporaceae</taxon>
        <taxon>Trametes</taxon>
    </lineage>
</organism>
<keyword evidence="3" id="KW-1185">Reference proteome</keyword>
<comment type="caution">
    <text evidence="2">The sequence shown here is derived from an EMBL/GenBank/DDBJ whole genome shotgun (WGS) entry which is preliminary data.</text>
</comment>
<dbReference type="Proteomes" id="UP001215151">
    <property type="component" value="Unassembled WGS sequence"/>
</dbReference>
<evidence type="ECO:0008006" key="4">
    <source>
        <dbReference type="Google" id="ProtNLM"/>
    </source>
</evidence>
<evidence type="ECO:0000313" key="3">
    <source>
        <dbReference type="Proteomes" id="UP001215151"/>
    </source>
</evidence>
<dbReference type="EMBL" id="JAPEVG010000341">
    <property type="protein sequence ID" value="KAJ8468373.1"/>
    <property type="molecule type" value="Genomic_DNA"/>
</dbReference>
<protein>
    <recommendedName>
        <fullName evidence="4">Carbohydrate esterase family 16 protein</fullName>
    </recommendedName>
</protein>
<evidence type="ECO:0000256" key="1">
    <source>
        <dbReference type="SAM" id="SignalP"/>
    </source>
</evidence>
<keyword evidence="1" id="KW-0732">Signal</keyword>
<name>A0AAD7TKW9_9APHY</name>